<feature type="compositionally biased region" description="Polar residues" evidence="9">
    <location>
        <begin position="184"/>
        <end position="193"/>
    </location>
</feature>
<keyword evidence="12" id="KW-1185">Reference proteome</keyword>
<dbReference type="PROSITE" id="PS50082">
    <property type="entry name" value="WD_REPEATS_2"/>
    <property type="match status" value="5"/>
</dbReference>
<evidence type="ECO:0000256" key="8">
    <source>
        <dbReference type="PROSITE-ProRule" id="PRU00221"/>
    </source>
</evidence>
<dbReference type="Pfam" id="PF12796">
    <property type="entry name" value="Ank_2"/>
    <property type="match status" value="1"/>
</dbReference>
<feature type="region of interest" description="Disordered" evidence="9">
    <location>
        <begin position="1181"/>
        <end position="1271"/>
    </location>
</feature>
<feature type="region of interest" description="Disordered" evidence="9">
    <location>
        <begin position="1323"/>
        <end position="1355"/>
    </location>
</feature>
<dbReference type="InParanoid" id="A0A2P6NNQ9"/>
<dbReference type="SMART" id="SM00320">
    <property type="entry name" value="WD40"/>
    <property type="match status" value="7"/>
</dbReference>
<dbReference type="SUPFAM" id="SSF57850">
    <property type="entry name" value="RING/U-box"/>
    <property type="match status" value="1"/>
</dbReference>
<evidence type="ECO:0000313" key="12">
    <source>
        <dbReference type="Proteomes" id="UP000241769"/>
    </source>
</evidence>
<dbReference type="PROSITE" id="PS00518">
    <property type="entry name" value="ZF_RING_1"/>
    <property type="match status" value="1"/>
</dbReference>
<feature type="repeat" description="WD" evidence="8">
    <location>
        <begin position="993"/>
        <end position="1022"/>
    </location>
</feature>
<dbReference type="SUPFAM" id="SSF48403">
    <property type="entry name" value="Ankyrin repeat"/>
    <property type="match status" value="1"/>
</dbReference>
<keyword evidence="1 8" id="KW-0853">WD repeat</keyword>
<dbReference type="PROSITE" id="PS50297">
    <property type="entry name" value="ANK_REP_REGION"/>
    <property type="match status" value="1"/>
</dbReference>
<feature type="repeat" description="ANK" evidence="6">
    <location>
        <begin position="1446"/>
        <end position="1468"/>
    </location>
</feature>
<feature type="compositionally biased region" description="Polar residues" evidence="9">
    <location>
        <begin position="205"/>
        <end position="222"/>
    </location>
</feature>
<dbReference type="PROSITE" id="PS50088">
    <property type="entry name" value="ANK_REPEAT"/>
    <property type="match status" value="1"/>
</dbReference>
<sequence>MDTVQNHKQLLEELSEEVRCVICLELFQDPRLIQCSHTFCFQCISQIARGGQIVCPICRDIHKLDRKGVDGLAKNRYISNIVEKLQKTESIMAQVSSPMLSQPEGALPFPYNLYAAQSPINPAYSTVNQPDLSNSAYPALHNPYPMAPSVTPSAPPAIPSAPPMMEEEDSPMYEAYPPIEYGRPQTNNDSQHNAPIHSDRPVSPPSQHAQPTVASATDSMSSGKEEDTYTGSAITSIFTGLFNFFKPSAGDKREGSLEEGPFYAPFDVKSVKINPLFTQWTHSLWFAPADYVDSLKIVREEALYVPFWSFDVVLESHYTAVINSYEPNTRKKITRESKVEGTLRKTYNAIIVCADVDLERDNEKAFDLVGTISDWRTTKCRSNVPESCTESGVLTSLFGQSRSADPFAHSMIVKSDRAKDSDQAFQQKLPSLQQWVEEDCRTKMYNDTVCESISDFEQRIHFLSIVKTKLYLPVYLLKYAYQGNEYTAIINAQTGTLQGERPYGMGRLGSIGRSGFEFMESVLFGKKRKETIQHIIMSRAFFPDSSSRSSYESSMNPLLNSQPPLLPLLSEDSTIPFIVNFQPKRKSSKAQSLLRDILTEQESEVVSAAQVICHLNIFGHFESQLHDEIPTSFEIIRQFKLTTGRMGSVMSLLVAEKQRKIYCGTMDRRIRMWNISSGEVEGEFEGHIGYASSLAIYHPSMPEREGDEAAPGFLFSGGSEGTIRSWNTQTFQCDRIFKGHASHINIIRLSEVFPSLIQLFSASSDGTLKMWNALTAELLQNIVIGESIYSLEIHSIPRTVHVLAAGRTLRCYTISEPDITVMQPLSTCVGHTDAIWSLMFFIIPQAAGHFAFSGCWDRTVRLWNLHTGQCVQKYEGHMHHVYCMTTNYASGSVNKSRWRKSSVTDDDGVHFSPPDDDDEAAFPDFIPDMLFTGAADGLAIAWDIMDGKQLIRFEGHKGTIEKLQFDGNFLYTASSDKTIRIWNHKTGKCLTIYNGHTSFVEHLKLVPGAIISGANDGTIILWAAYRPQQARLSRGDSFFDFISTLKEETQSSNGSPRRMSMSIHEDLNSEEILQSKRMPSKENSLADMKFGTIPRKTRSAPLSPTQPERNFDLRTKIGEILSKLNETMTSPTRPEPPARTNGRIDVRSISVESAMSVNPLFGRHDDVTKLNISSGRFAAARTLDPKHRPQQRGLSAFFFHKPKTPTYQTRTSSMASMQSAPTSPLSHRRSAPSPIDPIEISLSEPDVHHRSAHPSSAPVTPSEDRDSEDGSEDRLLTLMEKLENGIKGEALLIQKLQRMVQESIRQETEDTREIPNNMLRSKKTSMSADASFRSPRRMTVGSAGASSRDFNSQESFRTLGMNSKSRSFPDMSKRMTFADSEWLEAAQRGDFKSLKHYLVYNSPDVNSKDEKGMTALHWVCKRRDHLSLIEIVKRAKGLKINARDSLGNTPIHYAAQQNDVEIIILLLSLPSIDARISNEKRQKPIDLTTSKSITTLLKHATKTLKQMKNTNFGSVRVTTNPLMRRTKVRDKMYLQSPPPT</sequence>
<dbReference type="PANTHER" id="PTHR19848">
    <property type="entry name" value="WD40 REPEAT PROTEIN"/>
    <property type="match status" value="1"/>
</dbReference>
<keyword evidence="4 7" id="KW-0863">Zinc-finger</keyword>
<evidence type="ECO:0000256" key="9">
    <source>
        <dbReference type="SAM" id="MobiDB-lite"/>
    </source>
</evidence>
<dbReference type="InterPro" id="IPR002110">
    <property type="entry name" value="Ankyrin_rpt"/>
</dbReference>
<proteinExistence type="predicted"/>
<feature type="region of interest" description="Disordered" evidence="9">
    <location>
        <begin position="175"/>
        <end position="228"/>
    </location>
</feature>
<dbReference type="InterPro" id="IPR020472">
    <property type="entry name" value="WD40_PAC1"/>
</dbReference>
<comment type="caution">
    <text evidence="11">The sequence shown here is derived from an EMBL/GenBank/DDBJ whole genome shotgun (WGS) entry which is preliminary data.</text>
</comment>
<dbReference type="InterPro" id="IPR027370">
    <property type="entry name" value="Znf-RING_euk"/>
</dbReference>
<evidence type="ECO:0000259" key="10">
    <source>
        <dbReference type="PROSITE" id="PS50089"/>
    </source>
</evidence>
<dbReference type="Gene3D" id="3.30.40.10">
    <property type="entry name" value="Zinc/RING finger domain, C3HC4 (zinc finger)"/>
    <property type="match status" value="1"/>
</dbReference>
<dbReference type="Gene3D" id="2.130.10.10">
    <property type="entry name" value="YVTN repeat-like/Quinoprotein amine dehydrogenase"/>
    <property type="match status" value="2"/>
</dbReference>
<dbReference type="EMBL" id="MDYQ01000042">
    <property type="protein sequence ID" value="PRP85597.1"/>
    <property type="molecule type" value="Genomic_DNA"/>
</dbReference>
<dbReference type="InterPro" id="IPR036322">
    <property type="entry name" value="WD40_repeat_dom_sf"/>
</dbReference>
<dbReference type="InterPro" id="IPR017907">
    <property type="entry name" value="Znf_RING_CS"/>
</dbReference>
<dbReference type="SMART" id="SM00248">
    <property type="entry name" value="ANK"/>
    <property type="match status" value="2"/>
</dbReference>
<evidence type="ECO:0000256" key="4">
    <source>
        <dbReference type="ARBA" id="ARBA00022771"/>
    </source>
</evidence>
<dbReference type="Pfam" id="PF00400">
    <property type="entry name" value="WD40"/>
    <property type="match status" value="4"/>
</dbReference>
<evidence type="ECO:0000256" key="1">
    <source>
        <dbReference type="ARBA" id="ARBA00022574"/>
    </source>
</evidence>
<evidence type="ECO:0000256" key="2">
    <source>
        <dbReference type="ARBA" id="ARBA00022723"/>
    </source>
</evidence>
<feature type="repeat" description="WD" evidence="8">
    <location>
        <begin position="828"/>
        <end position="873"/>
    </location>
</feature>
<evidence type="ECO:0000256" key="3">
    <source>
        <dbReference type="ARBA" id="ARBA00022737"/>
    </source>
</evidence>
<dbReference type="PRINTS" id="PR00320">
    <property type="entry name" value="GPROTEINBRPT"/>
</dbReference>
<dbReference type="InterPro" id="IPR019775">
    <property type="entry name" value="WD40_repeat_CS"/>
</dbReference>
<protein>
    <recommendedName>
        <fullName evidence="10">RING-type domain-containing protein</fullName>
    </recommendedName>
</protein>
<dbReference type="PANTHER" id="PTHR19848:SF8">
    <property type="entry name" value="F-BOX AND WD REPEAT DOMAIN CONTAINING 7"/>
    <property type="match status" value="1"/>
</dbReference>
<name>A0A2P6NNQ9_9EUKA</name>
<keyword evidence="5" id="KW-0862">Zinc</keyword>
<feature type="repeat" description="WD" evidence="8">
    <location>
        <begin position="737"/>
        <end position="781"/>
    </location>
</feature>
<evidence type="ECO:0000256" key="7">
    <source>
        <dbReference type="PROSITE-ProRule" id="PRU00175"/>
    </source>
</evidence>
<dbReference type="InterPro" id="IPR001680">
    <property type="entry name" value="WD40_rpt"/>
</dbReference>
<feature type="domain" description="RING-type" evidence="10">
    <location>
        <begin position="20"/>
        <end position="59"/>
    </location>
</feature>
<feature type="repeat" description="WD" evidence="8">
    <location>
        <begin position="642"/>
        <end position="683"/>
    </location>
</feature>
<dbReference type="PROSITE" id="PS50089">
    <property type="entry name" value="ZF_RING_2"/>
    <property type="match status" value="1"/>
</dbReference>
<dbReference type="InterPro" id="IPR015943">
    <property type="entry name" value="WD40/YVTN_repeat-like_dom_sf"/>
</dbReference>
<evidence type="ECO:0000256" key="6">
    <source>
        <dbReference type="PROSITE-ProRule" id="PRU00023"/>
    </source>
</evidence>
<dbReference type="Gene3D" id="1.25.40.20">
    <property type="entry name" value="Ankyrin repeat-containing domain"/>
    <property type="match status" value="1"/>
</dbReference>
<dbReference type="InterPro" id="IPR013083">
    <property type="entry name" value="Znf_RING/FYVE/PHD"/>
</dbReference>
<dbReference type="CDD" id="cd00200">
    <property type="entry name" value="WD40"/>
    <property type="match status" value="1"/>
</dbReference>
<evidence type="ECO:0000313" key="11">
    <source>
        <dbReference type="EMBL" id="PRP85597.1"/>
    </source>
</evidence>
<dbReference type="STRING" id="1890364.A0A2P6NNQ9"/>
<dbReference type="InterPro" id="IPR036770">
    <property type="entry name" value="Ankyrin_rpt-contain_sf"/>
</dbReference>
<keyword evidence="6" id="KW-0040">ANK repeat</keyword>
<dbReference type="GO" id="GO:0008270">
    <property type="term" value="F:zinc ion binding"/>
    <property type="evidence" value="ECO:0007669"/>
    <property type="project" value="UniProtKB-KW"/>
</dbReference>
<dbReference type="OrthoDB" id="342730at2759"/>
<dbReference type="Pfam" id="PF13445">
    <property type="entry name" value="zf-RING_UBOX"/>
    <property type="match status" value="1"/>
</dbReference>
<dbReference type="SMART" id="SM00184">
    <property type="entry name" value="RING"/>
    <property type="match status" value="1"/>
</dbReference>
<keyword evidence="2" id="KW-0479">Metal-binding</keyword>
<dbReference type="PROSITE" id="PS00678">
    <property type="entry name" value="WD_REPEATS_1"/>
    <property type="match status" value="1"/>
</dbReference>
<evidence type="ECO:0000256" key="5">
    <source>
        <dbReference type="ARBA" id="ARBA00022833"/>
    </source>
</evidence>
<organism evidence="11 12">
    <name type="scientific">Planoprotostelium fungivorum</name>
    <dbReference type="NCBI Taxonomy" id="1890364"/>
    <lineage>
        <taxon>Eukaryota</taxon>
        <taxon>Amoebozoa</taxon>
        <taxon>Evosea</taxon>
        <taxon>Variosea</taxon>
        <taxon>Cavosteliida</taxon>
        <taxon>Cavosteliaceae</taxon>
        <taxon>Planoprotostelium</taxon>
    </lineage>
</organism>
<dbReference type="InterPro" id="IPR001841">
    <property type="entry name" value="Znf_RING"/>
</dbReference>
<feature type="compositionally biased region" description="Polar residues" evidence="9">
    <location>
        <begin position="1344"/>
        <end position="1355"/>
    </location>
</feature>
<gene>
    <name evidence="11" type="ORF">PROFUN_06386</name>
</gene>
<dbReference type="SUPFAM" id="SSF50978">
    <property type="entry name" value="WD40 repeat-like"/>
    <property type="match status" value="1"/>
</dbReference>
<feature type="repeat" description="WD" evidence="8">
    <location>
        <begin position="953"/>
        <end position="992"/>
    </location>
</feature>
<dbReference type="PROSITE" id="PS50294">
    <property type="entry name" value="WD_REPEATS_REGION"/>
    <property type="match status" value="1"/>
</dbReference>
<keyword evidence="3" id="KW-0677">Repeat</keyword>
<reference evidence="11 12" key="1">
    <citation type="journal article" date="2018" name="Genome Biol. Evol.">
        <title>Multiple Roots of Fruiting Body Formation in Amoebozoa.</title>
        <authorList>
            <person name="Hillmann F."/>
            <person name="Forbes G."/>
            <person name="Novohradska S."/>
            <person name="Ferling I."/>
            <person name="Riege K."/>
            <person name="Groth M."/>
            <person name="Westermann M."/>
            <person name="Marz M."/>
            <person name="Spaller T."/>
            <person name="Winckler T."/>
            <person name="Schaap P."/>
            <person name="Glockner G."/>
        </authorList>
    </citation>
    <scope>NUCLEOTIDE SEQUENCE [LARGE SCALE GENOMIC DNA]</scope>
    <source>
        <strain evidence="11 12">Jena</strain>
    </source>
</reference>
<dbReference type="Proteomes" id="UP000241769">
    <property type="component" value="Unassembled WGS sequence"/>
</dbReference>
<feature type="compositionally biased region" description="Polar residues" evidence="9">
    <location>
        <begin position="1205"/>
        <end position="1225"/>
    </location>
</feature>
<accession>A0A2P6NNQ9</accession>